<proteinExistence type="predicted"/>
<dbReference type="Pfam" id="PF08866">
    <property type="entry name" value="DUF1831"/>
    <property type="match status" value="1"/>
</dbReference>
<gene>
    <name evidence="1" type="ORF">FC24_GL001835</name>
</gene>
<keyword evidence="2" id="KW-1185">Reference proteome</keyword>
<evidence type="ECO:0000313" key="2">
    <source>
        <dbReference type="Proteomes" id="UP000051638"/>
    </source>
</evidence>
<sequence>MAFAETASVKGNPTVYALSPQIKKYTLRDVGFSLTRAGNFQLERPLDPSLPYNQAIKLKITVAKDLKTFKMAVTTGNGLQTINIFKQAQQKDKVTQFNFVIENLLKRQVLEIKKA</sequence>
<reference evidence="1 2" key="1">
    <citation type="journal article" date="2015" name="Genome Announc.">
        <title>Expanding the biotechnology potential of lactobacilli through comparative genomics of 213 strains and associated genera.</title>
        <authorList>
            <person name="Sun Z."/>
            <person name="Harris H.M."/>
            <person name="McCann A."/>
            <person name="Guo C."/>
            <person name="Argimon S."/>
            <person name="Zhang W."/>
            <person name="Yang X."/>
            <person name="Jeffery I.B."/>
            <person name="Cooney J.C."/>
            <person name="Kagawa T.F."/>
            <person name="Liu W."/>
            <person name="Song Y."/>
            <person name="Salvetti E."/>
            <person name="Wrobel A."/>
            <person name="Rasinkangas P."/>
            <person name="Parkhill J."/>
            <person name="Rea M.C."/>
            <person name="O'Sullivan O."/>
            <person name="Ritari J."/>
            <person name="Douillard F.P."/>
            <person name="Paul Ross R."/>
            <person name="Yang R."/>
            <person name="Briner A.E."/>
            <person name="Felis G.E."/>
            <person name="de Vos W.M."/>
            <person name="Barrangou R."/>
            <person name="Klaenhammer T.R."/>
            <person name="Caufield P.W."/>
            <person name="Cui Y."/>
            <person name="Zhang H."/>
            <person name="O'Toole P.W."/>
        </authorList>
    </citation>
    <scope>NUCLEOTIDE SEQUENCE [LARGE SCALE GENOMIC DNA]</scope>
    <source>
        <strain evidence="1 2">DSM 20253</strain>
    </source>
</reference>
<dbReference type="PATRIC" id="fig|1423796.3.peg.1862"/>
<comment type="caution">
    <text evidence="1">The sequence shown here is derived from an EMBL/GenBank/DDBJ whole genome shotgun (WGS) entry which is preliminary data.</text>
</comment>
<dbReference type="SUPFAM" id="SSF160800">
    <property type="entry name" value="Lp2179-like"/>
    <property type="match status" value="1"/>
</dbReference>
<dbReference type="Proteomes" id="UP000051638">
    <property type="component" value="Unassembled WGS sequence"/>
</dbReference>
<dbReference type="AlphaFoldDB" id="A0A0R2DA91"/>
<dbReference type="STRING" id="1423796.FC24_GL001835"/>
<name>A0A0R2DA91_9LACO</name>
<evidence type="ECO:0000313" key="1">
    <source>
        <dbReference type="EMBL" id="KRM97027.1"/>
    </source>
</evidence>
<organism evidence="1 2">
    <name type="scientific">Loigolactobacillus rennini DSM 20253</name>
    <dbReference type="NCBI Taxonomy" id="1423796"/>
    <lineage>
        <taxon>Bacteria</taxon>
        <taxon>Bacillati</taxon>
        <taxon>Bacillota</taxon>
        <taxon>Bacilli</taxon>
        <taxon>Lactobacillales</taxon>
        <taxon>Lactobacillaceae</taxon>
        <taxon>Loigolactobacillus</taxon>
    </lineage>
</organism>
<dbReference type="RefSeq" id="WP_057874273.1">
    <property type="nucleotide sequence ID" value="NZ_AYYI01000051.1"/>
</dbReference>
<protein>
    <recommendedName>
        <fullName evidence="3">Cysteine desulfurase</fullName>
    </recommendedName>
</protein>
<dbReference type="InterPro" id="IPR035942">
    <property type="entry name" value="Lp2179-like_sf"/>
</dbReference>
<dbReference type="Gene3D" id="3.30.1820.10">
    <property type="entry name" value="Lp2179-like"/>
    <property type="match status" value="1"/>
</dbReference>
<accession>A0A0R2DA91</accession>
<dbReference type="EMBL" id="AYYI01000051">
    <property type="protein sequence ID" value="KRM97027.1"/>
    <property type="molecule type" value="Genomic_DNA"/>
</dbReference>
<dbReference type="InterPro" id="IPR014965">
    <property type="entry name" value="Amino_acid_metab_prot_put"/>
</dbReference>
<evidence type="ECO:0008006" key="3">
    <source>
        <dbReference type="Google" id="ProtNLM"/>
    </source>
</evidence>
<dbReference type="OrthoDB" id="2166222at2"/>